<dbReference type="AlphaFoldDB" id="A0AA88WT49"/>
<dbReference type="InterPro" id="IPR052059">
    <property type="entry name" value="CR_Ser/Thr_kinase"/>
</dbReference>
<protein>
    <submittedName>
        <fullName evidence="5">Uncharacterized protein</fullName>
    </submittedName>
</protein>
<sequence>MEIGRGGFGIVYKCWAVVTVKRGAGAGLSLRRREALRLGCCDGEERPNGLAVVTPKRGVAVWMTDDGRGGYLTPEYAMRGILSHKADVYNFGVFLLEIVSGKSNAVSRPTQENVFLLDTVPIKLIGGTCGDKMAAANSAIGKEAIGYHQQKTRCQYS</sequence>
<name>A0AA88WT49_9ASTE</name>
<dbReference type="EMBL" id="JAVXUP010000259">
    <property type="protein sequence ID" value="KAK3032709.1"/>
    <property type="molecule type" value="Genomic_DNA"/>
</dbReference>
<proteinExistence type="predicted"/>
<evidence type="ECO:0000313" key="6">
    <source>
        <dbReference type="Proteomes" id="UP001188597"/>
    </source>
</evidence>
<evidence type="ECO:0000256" key="3">
    <source>
        <dbReference type="ARBA" id="ARBA00022777"/>
    </source>
</evidence>
<reference evidence="5" key="1">
    <citation type="submission" date="2022-12" db="EMBL/GenBank/DDBJ databases">
        <title>Draft genome assemblies for two species of Escallonia (Escalloniales).</title>
        <authorList>
            <person name="Chanderbali A."/>
            <person name="Dervinis C."/>
            <person name="Anghel I."/>
            <person name="Soltis D."/>
            <person name="Soltis P."/>
            <person name="Zapata F."/>
        </authorList>
    </citation>
    <scope>NUCLEOTIDE SEQUENCE</scope>
    <source>
        <strain evidence="5">UCBG64.0493</strain>
        <tissue evidence="5">Leaf</tissue>
    </source>
</reference>
<keyword evidence="6" id="KW-1185">Reference proteome</keyword>
<organism evidence="5 6">
    <name type="scientific">Escallonia herrerae</name>
    <dbReference type="NCBI Taxonomy" id="1293975"/>
    <lineage>
        <taxon>Eukaryota</taxon>
        <taxon>Viridiplantae</taxon>
        <taxon>Streptophyta</taxon>
        <taxon>Embryophyta</taxon>
        <taxon>Tracheophyta</taxon>
        <taxon>Spermatophyta</taxon>
        <taxon>Magnoliopsida</taxon>
        <taxon>eudicotyledons</taxon>
        <taxon>Gunneridae</taxon>
        <taxon>Pentapetalae</taxon>
        <taxon>asterids</taxon>
        <taxon>campanulids</taxon>
        <taxon>Escalloniales</taxon>
        <taxon>Escalloniaceae</taxon>
        <taxon>Escallonia</taxon>
    </lineage>
</organism>
<dbReference type="InterPro" id="IPR011009">
    <property type="entry name" value="Kinase-like_dom_sf"/>
</dbReference>
<comment type="caution">
    <text evidence="5">The sequence shown here is derived from an EMBL/GenBank/DDBJ whole genome shotgun (WGS) entry which is preliminary data.</text>
</comment>
<accession>A0AA88WT49</accession>
<dbReference type="Proteomes" id="UP001188597">
    <property type="component" value="Unassembled WGS sequence"/>
</dbReference>
<gene>
    <name evidence="5" type="ORF">RJ639_035153</name>
</gene>
<evidence type="ECO:0000256" key="2">
    <source>
        <dbReference type="ARBA" id="ARBA00022741"/>
    </source>
</evidence>
<dbReference type="PANTHER" id="PTHR47973">
    <property type="entry name" value="CYSTEINE-RICH RECEPTOR-LIKE PROTEIN KINASE 3"/>
    <property type="match status" value="1"/>
</dbReference>
<dbReference type="GO" id="GO:0016301">
    <property type="term" value="F:kinase activity"/>
    <property type="evidence" value="ECO:0007669"/>
    <property type="project" value="UniProtKB-KW"/>
</dbReference>
<keyword evidence="3" id="KW-0418">Kinase</keyword>
<dbReference type="Gene3D" id="1.10.510.10">
    <property type="entry name" value="Transferase(Phosphotransferase) domain 1"/>
    <property type="match status" value="1"/>
</dbReference>
<evidence type="ECO:0000313" key="5">
    <source>
        <dbReference type="EMBL" id="KAK3032709.1"/>
    </source>
</evidence>
<dbReference type="SUPFAM" id="SSF56112">
    <property type="entry name" value="Protein kinase-like (PK-like)"/>
    <property type="match status" value="1"/>
</dbReference>
<dbReference type="GO" id="GO:0005524">
    <property type="term" value="F:ATP binding"/>
    <property type="evidence" value="ECO:0007669"/>
    <property type="project" value="UniProtKB-KW"/>
</dbReference>
<evidence type="ECO:0000256" key="4">
    <source>
        <dbReference type="ARBA" id="ARBA00022840"/>
    </source>
</evidence>
<keyword evidence="1" id="KW-0808">Transferase</keyword>
<evidence type="ECO:0000256" key="1">
    <source>
        <dbReference type="ARBA" id="ARBA00022679"/>
    </source>
</evidence>
<keyword evidence="2" id="KW-0547">Nucleotide-binding</keyword>
<keyword evidence="4" id="KW-0067">ATP-binding</keyword>